<protein>
    <submittedName>
        <fullName evidence="1">Uncharacterized protein</fullName>
    </submittedName>
</protein>
<evidence type="ECO:0000313" key="1">
    <source>
        <dbReference type="EMBL" id="OHA11670.1"/>
    </source>
</evidence>
<reference evidence="1 2" key="1">
    <citation type="journal article" date="2016" name="Nat. Commun.">
        <title>Thousands of microbial genomes shed light on interconnected biogeochemical processes in an aquifer system.</title>
        <authorList>
            <person name="Anantharaman K."/>
            <person name="Brown C.T."/>
            <person name="Hug L.A."/>
            <person name="Sharon I."/>
            <person name="Castelle C.J."/>
            <person name="Probst A.J."/>
            <person name="Thomas B.C."/>
            <person name="Singh A."/>
            <person name="Wilkins M.J."/>
            <person name="Karaoz U."/>
            <person name="Brodie E.L."/>
            <person name="Williams K.H."/>
            <person name="Hubbard S.S."/>
            <person name="Banfield J.F."/>
        </authorList>
    </citation>
    <scope>NUCLEOTIDE SEQUENCE [LARGE SCALE GENOMIC DNA]</scope>
</reference>
<organism evidence="1 2">
    <name type="scientific">Candidatus Sungbacteria bacterium RIFCSPLOWO2_02_FULL_48_13b</name>
    <dbReference type="NCBI Taxonomy" id="1802283"/>
    <lineage>
        <taxon>Bacteria</taxon>
        <taxon>Candidatus Sungiibacteriota</taxon>
    </lineage>
</organism>
<accession>A0A1G2LJ65</accession>
<dbReference type="AlphaFoldDB" id="A0A1G2LJ65"/>
<proteinExistence type="predicted"/>
<gene>
    <name evidence="1" type="ORF">A3H71_02770</name>
</gene>
<dbReference type="EMBL" id="MHQV01000004">
    <property type="protein sequence ID" value="OHA11670.1"/>
    <property type="molecule type" value="Genomic_DNA"/>
</dbReference>
<name>A0A1G2LJ65_9BACT</name>
<comment type="caution">
    <text evidence="1">The sequence shown here is derived from an EMBL/GenBank/DDBJ whole genome shotgun (WGS) entry which is preliminary data.</text>
</comment>
<dbReference type="Proteomes" id="UP000179052">
    <property type="component" value="Unassembled WGS sequence"/>
</dbReference>
<sequence>MALTEEEKSAVRERVDWAESIFREIGDAITAKVNSILLREGVGLRRKDRAFEGKLKDAAFGIAVVVASEVVRQKKN</sequence>
<evidence type="ECO:0000313" key="2">
    <source>
        <dbReference type="Proteomes" id="UP000179052"/>
    </source>
</evidence>